<keyword evidence="6" id="KW-0472">Membrane</keyword>
<keyword evidence="5" id="KW-0812">Transmembrane</keyword>
<feature type="chain" id="PRO_5035302783" evidence="8">
    <location>
        <begin position="21"/>
        <end position="447"/>
    </location>
</feature>
<comment type="similarity">
    <text evidence="2">Belongs to the outer membrane factor (OMF) (TC 1.B.17) family.</text>
</comment>
<evidence type="ECO:0000256" key="7">
    <source>
        <dbReference type="ARBA" id="ARBA00023237"/>
    </source>
</evidence>
<comment type="subcellular location">
    <subcellularLocation>
        <location evidence="1">Cell outer membrane</location>
    </subcellularLocation>
</comment>
<evidence type="ECO:0000256" key="5">
    <source>
        <dbReference type="ARBA" id="ARBA00022692"/>
    </source>
</evidence>
<dbReference type="GO" id="GO:0015562">
    <property type="term" value="F:efflux transmembrane transporter activity"/>
    <property type="evidence" value="ECO:0007669"/>
    <property type="project" value="InterPro"/>
</dbReference>
<evidence type="ECO:0000256" key="1">
    <source>
        <dbReference type="ARBA" id="ARBA00004442"/>
    </source>
</evidence>
<evidence type="ECO:0000256" key="4">
    <source>
        <dbReference type="ARBA" id="ARBA00022452"/>
    </source>
</evidence>
<keyword evidence="8" id="KW-0732">Signal</keyword>
<comment type="caution">
    <text evidence="9">The sequence shown here is derived from an EMBL/GenBank/DDBJ whole genome shotgun (WGS) entry which is preliminary data.</text>
</comment>
<evidence type="ECO:0000256" key="2">
    <source>
        <dbReference type="ARBA" id="ARBA00007613"/>
    </source>
</evidence>
<dbReference type="PANTHER" id="PTHR30026:SF20">
    <property type="entry name" value="OUTER MEMBRANE PROTEIN TOLC"/>
    <property type="match status" value="1"/>
</dbReference>
<evidence type="ECO:0000256" key="8">
    <source>
        <dbReference type="SAM" id="SignalP"/>
    </source>
</evidence>
<feature type="signal peptide" evidence="8">
    <location>
        <begin position="1"/>
        <end position="20"/>
    </location>
</feature>
<evidence type="ECO:0000313" key="10">
    <source>
        <dbReference type="Proteomes" id="UP000283855"/>
    </source>
</evidence>
<dbReference type="InterPro" id="IPR003423">
    <property type="entry name" value="OMP_efflux"/>
</dbReference>
<dbReference type="PANTHER" id="PTHR30026">
    <property type="entry name" value="OUTER MEMBRANE PROTEIN TOLC"/>
    <property type="match status" value="1"/>
</dbReference>
<protein>
    <submittedName>
        <fullName evidence="9">TolC family protein</fullName>
    </submittedName>
</protein>
<dbReference type="GO" id="GO:0015288">
    <property type="term" value="F:porin activity"/>
    <property type="evidence" value="ECO:0007669"/>
    <property type="project" value="TreeGrafter"/>
</dbReference>
<dbReference type="AlphaFoldDB" id="A0A413T3D5"/>
<evidence type="ECO:0000313" key="9">
    <source>
        <dbReference type="EMBL" id="RHA77956.1"/>
    </source>
</evidence>
<accession>A0A413T3D5</accession>
<proteinExistence type="inferred from homology"/>
<dbReference type="EMBL" id="QSFT01000004">
    <property type="protein sequence ID" value="RHA77956.1"/>
    <property type="molecule type" value="Genomic_DNA"/>
</dbReference>
<dbReference type="GO" id="GO:0009279">
    <property type="term" value="C:cell outer membrane"/>
    <property type="evidence" value="ECO:0007669"/>
    <property type="project" value="UniProtKB-SubCell"/>
</dbReference>
<sequence length="447" mass="50384">MKQRSLFLIATLAASLHLSAQEGKQWTLNDCINYALEKNIQLQQNKLSLEESEIDIKSARAALFPSLSFSTGHNIVNRPYQENSATVSGSEIISSDSKTTYNGSYSLNAQWTLWNGGKRLNNIKQQKTNRDIANLTVEETENMLQEEIAKIFIQILYADESVEINKGTLEVSQATYERGKELFKEGSISKADLAQLESQVSNDQYQLVTAESSLRNYKLQLKQLLELDGTEEMDLVLPELNDEHVMELLPSQQDIYQTALNTRPEIQSGKLSIDNAKLAISTAKAGYYPSISLSASTSSMTNNASQNNWAQQMKYGWNNTIGVSLSIPIFDNRQNKTNVQKAKIQYSTTQLDLVNKQKELYTTIETLWLDALNAQQQYAAAESKVKSSQTSFDMVSEQFNLGMKNTVELLTEKNNLQSARQERVQAKYMAILDRTLLNFYAGQEIKL</sequence>
<gene>
    <name evidence="9" type="ORF">DW921_02850</name>
</gene>
<name>A0A413T3D5_9BACT</name>
<dbReference type="Proteomes" id="UP000283855">
    <property type="component" value="Unassembled WGS sequence"/>
</dbReference>
<organism evidence="9 10">
    <name type="scientific">Phocaeicola coprophilus</name>
    <dbReference type="NCBI Taxonomy" id="387090"/>
    <lineage>
        <taxon>Bacteria</taxon>
        <taxon>Pseudomonadati</taxon>
        <taxon>Bacteroidota</taxon>
        <taxon>Bacteroidia</taxon>
        <taxon>Bacteroidales</taxon>
        <taxon>Bacteroidaceae</taxon>
        <taxon>Phocaeicola</taxon>
    </lineage>
</organism>
<dbReference type="InterPro" id="IPR051906">
    <property type="entry name" value="TolC-like"/>
</dbReference>
<keyword evidence="7" id="KW-0998">Cell outer membrane</keyword>
<dbReference type="Pfam" id="PF02321">
    <property type="entry name" value="OEP"/>
    <property type="match status" value="2"/>
</dbReference>
<keyword evidence="4" id="KW-1134">Transmembrane beta strand</keyword>
<reference evidence="9 10" key="1">
    <citation type="submission" date="2018-08" db="EMBL/GenBank/DDBJ databases">
        <title>A genome reference for cultivated species of the human gut microbiota.</title>
        <authorList>
            <person name="Zou Y."/>
            <person name="Xue W."/>
            <person name="Luo G."/>
        </authorList>
    </citation>
    <scope>NUCLEOTIDE SEQUENCE [LARGE SCALE GENOMIC DNA]</scope>
    <source>
        <strain evidence="9 10">AM42-38</strain>
    </source>
</reference>
<dbReference type="Gene3D" id="1.20.1600.10">
    <property type="entry name" value="Outer membrane efflux proteins (OEP)"/>
    <property type="match status" value="1"/>
</dbReference>
<dbReference type="GO" id="GO:1990281">
    <property type="term" value="C:efflux pump complex"/>
    <property type="evidence" value="ECO:0007669"/>
    <property type="project" value="TreeGrafter"/>
</dbReference>
<dbReference type="SUPFAM" id="SSF56954">
    <property type="entry name" value="Outer membrane efflux proteins (OEP)"/>
    <property type="match status" value="1"/>
</dbReference>
<evidence type="ECO:0000256" key="3">
    <source>
        <dbReference type="ARBA" id="ARBA00022448"/>
    </source>
</evidence>
<evidence type="ECO:0000256" key="6">
    <source>
        <dbReference type="ARBA" id="ARBA00023136"/>
    </source>
</evidence>
<dbReference type="RefSeq" id="WP_008140517.1">
    <property type="nucleotide sequence ID" value="NZ_CABJGD010000004.1"/>
</dbReference>
<keyword evidence="3" id="KW-0813">Transport</keyword>
<dbReference type="GeneID" id="78404947"/>